<accession>J3JII7</accession>
<gene>
    <name evidence="2" type="ORF">HMPREF1129_0801</name>
</gene>
<sequence length="23" mass="2635">MHGTRPGRRRLDRAWTGHCGRTG</sequence>
<reference evidence="2 3" key="1">
    <citation type="submission" date="2012-07" db="EMBL/GenBank/DDBJ databases">
        <authorList>
            <person name="Durkin A.S."/>
            <person name="McCorrison J."/>
            <person name="Torralba M."/>
            <person name="Gillis M."/>
            <person name="Methe B."/>
            <person name="Sutton G."/>
            <person name="Nelson K.E."/>
        </authorList>
    </citation>
    <scope>NUCLEOTIDE SEQUENCE [LARGE SCALE GENOMIC DNA]</scope>
    <source>
        <strain evidence="3">ATCC 12104 / DSM 43013 / CCUG 2238 / JCM 8349 / NCTC 10301 / Howell 279</strain>
    </source>
</reference>
<organism evidence="2 3">
    <name type="scientific">Actinomyces naeslundii (strain ATCC 12104 / DSM 43013 / CCUG 2238 / JCM 8349 / NCTC 10301 / Howell 279)</name>
    <dbReference type="NCBI Taxonomy" id="1115803"/>
    <lineage>
        <taxon>Bacteria</taxon>
        <taxon>Bacillati</taxon>
        <taxon>Actinomycetota</taxon>
        <taxon>Actinomycetes</taxon>
        <taxon>Actinomycetales</taxon>
        <taxon>Actinomycetaceae</taxon>
        <taxon>Actinomyces</taxon>
    </lineage>
</organism>
<protein>
    <submittedName>
        <fullName evidence="2">Putative tryptophan leader peptide</fullName>
    </submittedName>
</protein>
<comment type="caution">
    <text evidence="2">The sequence shown here is derived from an EMBL/GenBank/DDBJ whole genome shotgun (WGS) entry which is preliminary data.</text>
</comment>
<dbReference type="AlphaFoldDB" id="J3JII7"/>
<evidence type="ECO:0000313" key="2">
    <source>
        <dbReference type="EMBL" id="EJN83611.1"/>
    </source>
</evidence>
<evidence type="ECO:0000256" key="1">
    <source>
        <dbReference type="SAM" id="MobiDB-lite"/>
    </source>
</evidence>
<feature type="region of interest" description="Disordered" evidence="1">
    <location>
        <begin position="1"/>
        <end position="23"/>
    </location>
</feature>
<dbReference type="EMBL" id="ALJK01000222">
    <property type="protein sequence ID" value="EJN83611.1"/>
    <property type="molecule type" value="Genomic_DNA"/>
</dbReference>
<dbReference type="Proteomes" id="UP000007814">
    <property type="component" value="Unassembled WGS sequence"/>
</dbReference>
<proteinExistence type="predicted"/>
<feature type="compositionally biased region" description="Basic residues" evidence="1">
    <location>
        <begin position="1"/>
        <end position="11"/>
    </location>
</feature>
<name>J3JII7_ACTNH</name>
<evidence type="ECO:0000313" key="3">
    <source>
        <dbReference type="Proteomes" id="UP000007814"/>
    </source>
</evidence>